<dbReference type="InterPro" id="IPR015943">
    <property type="entry name" value="WD40/YVTN_repeat-like_dom_sf"/>
</dbReference>
<dbReference type="InterPro" id="IPR001680">
    <property type="entry name" value="WD40_rpt"/>
</dbReference>
<comment type="caution">
    <text evidence="4">The sequence shown here is derived from an EMBL/GenBank/DDBJ whole genome shotgun (WGS) entry which is preliminary data.</text>
</comment>
<accession>A0A117MQ18</accession>
<proteinExistence type="predicted"/>
<dbReference type="PANTHER" id="PTHR19857:SF8">
    <property type="entry name" value="ANGIO-ASSOCIATED MIGRATORY CELL PROTEIN"/>
    <property type="match status" value="1"/>
</dbReference>
<dbReference type="AlphaFoldDB" id="A0A117MQ18"/>
<keyword evidence="1" id="KW-0853">WD repeat</keyword>
<dbReference type="RefSeq" id="WP_067697377.1">
    <property type="nucleotide sequence ID" value="NZ_LLZH01000279.1"/>
</dbReference>
<dbReference type="SMART" id="SM00320">
    <property type="entry name" value="WD40"/>
    <property type="match status" value="5"/>
</dbReference>
<organism evidence="4 5">
    <name type="scientific">Actinoplanes awajinensis subsp. mycoplanecinus</name>
    <dbReference type="NCBI Taxonomy" id="135947"/>
    <lineage>
        <taxon>Bacteria</taxon>
        <taxon>Bacillati</taxon>
        <taxon>Actinomycetota</taxon>
        <taxon>Actinomycetes</taxon>
        <taxon>Micromonosporales</taxon>
        <taxon>Micromonosporaceae</taxon>
        <taxon>Actinoplanes</taxon>
    </lineage>
</organism>
<keyword evidence="3" id="KW-0812">Transmembrane</keyword>
<reference evidence="4 5" key="1">
    <citation type="submission" date="2015-10" db="EMBL/GenBank/DDBJ databases">
        <authorList>
            <person name="Gilbert D.G."/>
        </authorList>
    </citation>
    <scope>NUCLEOTIDE SEQUENCE [LARGE SCALE GENOMIC DNA]</scope>
    <source>
        <strain evidence="4 5">NRRL B-16712</strain>
    </source>
</reference>
<keyword evidence="3" id="KW-1133">Transmembrane helix</keyword>
<dbReference type="SUPFAM" id="SSF69322">
    <property type="entry name" value="Tricorn protease domain 2"/>
    <property type="match status" value="1"/>
</dbReference>
<dbReference type="SUPFAM" id="SSF82171">
    <property type="entry name" value="DPP6 N-terminal domain-like"/>
    <property type="match status" value="1"/>
</dbReference>
<sequence length="1077" mass="112796">MLTEPASADAADAFTDALLRDRGFDRNRGDELVFVLCGSDGSWVDACAAAARAGDPAIARFCSPDGPRTWIIRTIAKYGPDDADTRALAVCHAAHAVQLTGAGETERARSALLRAAELWAGAGTPVTLASTHPPMHDDPIRASLLAAHPGLPWTEVYDLVGRLDAGTPEPKPATHMTVLLDDQPDTMWGDLHAEAVTGLGEVIWPSPVAMAFSPVPPALREATEQAFRWARAHENFTPGTGIRWWLTDDRGRPAGTATRMAAAMAVTIAHEARLRKRAGRLDPRAAILAGMDPGGRLRPVAAVPAIGSGRVRTLLLADEQEPVVTGDGVRERRVRTVDQAVSAGREPRPRRVAVTVAALTALVVLVAGLVFWQVGVGRAARERTTLATQLASAARSAPPSQQVDGIRKALAALAVQPGSKPARDTLLATALADLRRLRLLDVGAAAGHRRVVLDAHGTRVAVADDRGLSLWDVTTGSRLPLDVPSGATVTAVGFGPQEQLVTAAADGTLTLYTAAGRVAARRSVHPAPTALTVVPRGDAVAVGDAGGTVTLHDLRDLTPRRSLRTTAGNAIASIGFTTDGGHVAATGSGRTVHTWRIDGTEARRAPLTGPGSFVDYDNTNTYVRVLSAPSRFSVFTAADMTLARVASALVGSPGIARHHGTNDLLIAASNSVMEVNGWPSEKKGPLTQSLTGGGVYARGALVDNVIATSEDGKRLVTQLDEATLVVYADIEVTPSPWPGRPQLIAQVWDLPDPRRQLAVTGFALGNTQVYTVDRDSRAKIDGGAAEGSAKVYRAAYSPVQHLVAVPLNSTATVGLWSVTDDGMLTGIPARFGVGEAPTAVAFDDVHRTLLVGYRRRLVTYDMTDPREPRLRLDQQLEHTITCLSVDPPASAVVTCGAGGLRRLPLDDGGLPDGSGAADPLVDSRRIDEAVAVSATTVIAGSRNGTSYLYRQSSGRWQVIPLKGHGGVSTSVNATGGMLVSAGDDGTLVISDGTTGATLATSQVGRTNRTSGISVAGSTVRIHDSIDGDRIDLDLSPQAVQRRACDLLGSASARLTVADAAADTPDEYRTLALCPAPR</sequence>
<dbReference type="EMBL" id="LLZH01000279">
    <property type="protein sequence ID" value="KUL29439.1"/>
    <property type="molecule type" value="Genomic_DNA"/>
</dbReference>
<keyword evidence="3" id="KW-0472">Membrane</keyword>
<dbReference type="Pfam" id="PF00400">
    <property type="entry name" value="WD40"/>
    <property type="match status" value="1"/>
</dbReference>
<keyword evidence="5" id="KW-1185">Reference proteome</keyword>
<dbReference type="PANTHER" id="PTHR19857">
    <property type="entry name" value="MITOCHONDRIAL DIVISION PROTEIN 1-RELATED"/>
    <property type="match status" value="1"/>
</dbReference>
<evidence type="ECO:0000256" key="1">
    <source>
        <dbReference type="ARBA" id="ARBA00022574"/>
    </source>
</evidence>
<keyword evidence="2" id="KW-0677">Repeat</keyword>
<evidence type="ECO:0000313" key="5">
    <source>
        <dbReference type="Proteomes" id="UP000053244"/>
    </source>
</evidence>
<dbReference type="Gene3D" id="2.130.10.10">
    <property type="entry name" value="YVTN repeat-like/Quinoprotein amine dehydrogenase"/>
    <property type="match status" value="3"/>
</dbReference>
<feature type="transmembrane region" description="Helical" evidence="3">
    <location>
        <begin position="352"/>
        <end position="372"/>
    </location>
</feature>
<dbReference type="Proteomes" id="UP000053244">
    <property type="component" value="Unassembled WGS sequence"/>
</dbReference>
<gene>
    <name evidence="4" type="ORF">ADL15_27875</name>
</gene>
<protein>
    <submittedName>
        <fullName evidence="4">Uncharacterized protein</fullName>
    </submittedName>
</protein>
<evidence type="ECO:0000256" key="3">
    <source>
        <dbReference type="SAM" id="Phobius"/>
    </source>
</evidence>
<dbReference type="InterPro" id="IPR051179">
    <property type="entry name" value="WD_repeat_multifunction"/>
</dbReference>
<name>A0A117MQ18_9ACTN</name>
<evidence type="ECO:0000256" key="2">
    <source>
        <dbReference type="ARBA" id="ARBA00022737"/>
    </source>
</evidence>
<evidence type="ECO:0000313" key="4">
    <source>
        <dbReference type="EMBL" id="KUL29439.1"/>
    </source>
</evidence>